<feature type="signal peptide" evidence="7">
    <location>
        <begin position="1"/>
        <end position="25"/>
    </location>
</feature>
<keyword evidence="4" id="KW-0520">NAD</keyword>
<dbReference type="InterPro" id="IPR036249">
    <property type="entry name" value="Thioredoxin-like_sf"/>
</dbReference>
<evidence type="ECO:0000256" key="3">
    <source>
        <dbReference type="ARBA" id="ARBA00023002"/>
    </source>
</evidence>
<dbReference type="InterPro" id="IPR012336">
    <property type="entry name" value="Thioredoxin-like_fold"/>
</dbReference>
<comment type="caution">
    <text evidence="9">The sequence shown here is derived from an EMBL/GenBank/DDBJ whole genome shotgun (WGS) entry which is preliminary data.</text>
</comment>
<evidence type="ECO:0000256" key="6">
    <source>
        <dbReference type="ARBA" id="ARBA00047804"/>
    </source>
</evidence>
<dbReference type="SUPFAM" id="SSF52833">
    <property type="entry name" value="Thioredoxin-like"/>
    <property type="match status" value="1"/>
</dbReference>
<accession>A0A9W6Y563</accession>
<keyword evidence="7" id="KW-0732">Signal</keyword>
<evidence type="ECO:0000256" key="7">
    <source>
        <dbReference type="SAM" id="SignalP"/>
    </source>
</evidence>
<evidence type="ECO:0000256" key="1">
    <source>
        <dbReference type="ARBA" id="ARBA00012612"/>
    </source>
</evidence>
<dbReference type="EMBL" id="BSXT01003244">
    <property type="protein sequence ID" value="GMF53178.1"/>
    <property type="molecule type" value="Genomic_DNA"/>
</dbReference>
<dbReference type="PANTHER" id="PTHR13871">
    <property type="entry name" value="THIOREDOXIN"/>
    <property type="match status" value="1"/>
</dbReference>
<evidence type="ECO:0000256" key="2">
    <source>
        <dbReference type="ARBA" id="ARBA00022737"/>
    </source>
</evidence>
<feature type="domain" description="Thioredoxin-like fold" evidence="8">
    <location>
        <begin position="21"/>
        <end position="80"/>
    </location>
</feature>
<dbReference type="InterPro" id="IPR052259">
    <property type="entry name" value="Nucleoredoxin-like"/>
</dbReference>
<evidence type="ECO:0000313" key="10">
    <source>
        <dbReference type="Proteomes" id="UP001165121"/>
    </source>
</evidence>
<dbReference type="OrthoDB" id="189920at2759"/>
<organism evidence="9 10">
    <name type="scientific">Phytophthora fragariaefolia</name>
    <dbReference type="NCBI Taxonomy" id="1490495"/>
    <lineage>
        <taxon>Eukaryota</taxon>
        <taxon>Sar</taxon>
        <taxon>Stramenopiles</taxon>
        <taxon>Oomycota</taxon>
        <taxon>Peronosporomycetes</taxon>
        <taxon>Peronosporales</taxon>
        <taxon>Peronosporaceae</taxon>
        <taxon>Phytophthora</taxon>
    </lineage>
</organism>
<dbReference type="GO" id="GO:0047134">
    <property type="term" value="F:protein-disulfide reductase [NAD(P)H] activity"/>
    <property type="evidence" value="ECO:0007669"/>
    <property type="project" value="UniProtKB-EC"/>
</dbReference>
<dbReference type="Proteomes" id="UP001165121">
    <property type="component" value="Unassembled WGS sequence"/>
</dbReference>
<comment type="catalytic activity">
    <reaction evidence="5">
        <text>[protein]-dithiol + NAD(+) = [protein]-disulfide + NADH + H(+)</text>
        <dbReference type="Rhea" id="RHEA:18749"/>
        <dbReference type="Rhea" id="RHEA-COMP:10593"/>
        <dbReference type="Rhea" id="RHEA-COMP:10594"/>
        <dbReference type="ChEBI" id="CHEBI:15378"/>
        <dbReference type="ChEBI" id="CHEBI:29950"/>
        <dbReference type="ChEBI" id="CHEBI:50058"/>
        <dbReference type="ChEBI" id="CHEBI:57540"/>
        <dbReference type="ChEBI" id="CHEBI:57945"/>
        <dbReference type="EC" id="1.8.1.8"/>
    </reaction>
</comment>
<keyword evidence="3" id="KW-0560">Oxidoreductase</keyword>
<protein>
    <recommendedName>
        <fullName evidence="1">protein-disulfide reductase</fullName>
        <ecNumber evidence="1">1.8.1.8</ecNumber>
    </recommendedName>
</protein>
<gene>
    <name evidence="9" type="ORF">Pfra01_002192000</name>
</gene>
<reference evidence="9" key="1">
    <citation type="submission" date="2023-04" db="EMBL/GenBank/DDBJ databases">
        <title>Phytophthora fragariaefolia NBRC 109709.</title>
        <authorList>
            <person name="Ichikawa N."/>
            <person name="Sato H."/>
            <person name="Tonouchi N."/>
        </authorList>
    </citation>
    <scope>NUCLEOTIDE SEQUENCE</scope>
    <source>
        <strain evidence="9">NBRC 109709</strain>
    </source>
</reference>
<dbReference type="EC" id="1.8.1.8" evidence="1"/>
<dbReference type="AlphaFoldDB" id="A0A9W6Y563"/>
<keyword evidence="10" id="KW-1185">Reference proteome</keyword>
<evidence type="ECO:0000259" key="8">
    <source>
        <dbReference type="Pfam" id="PF13905"/>
    </source>
</evidence>
<name>A0A9W6Y563_9STRA</name>
<dbReference type="Gene3D" id="3.40.30.10">
    <property type="entry name" value="Glutaredoxin"/>
    <property type="match status" value="1"/>
</dbReference>
<sequence length="123" mass="13925">MAPLAVIGAKKILVVLIIALRNVEIVLVGSDKTEEAYEKYRSQQPWSAIRFDDEIRMNLQDEFNVKTIPSLIFLDTDENVVSHDGRKLVEVAAFNEYTYQAVEWVASELGVSTVSYDSDSSYF</sequence>
<proteinExistence type="predicted"/>
<evidence type="ECO:0000256" key="4">
    <source>
        <dbReference type="ARBA" id="ARBA00023027"/>
    </source>
</evidence>
<dbReference type="PANTHER" id="PTHR13871:SF96">
    <property type="entry name" value="THIOREDOXIN DOMAIN-CONTAINING PROTEIN"/>
    <property type="match status" value="1"/>
</dbReference>
<keyword evidence="2" id="KW-0677">Repeat</keyword>
<evidence type="ECO:0000256" key="5">
    <source>
        <dbReference type="ARBA" id="ARBA00047388"/>
    </source>
</evidence>
<feature type="chain" id="PRO_5040889451" description="protein-disulfide reductase" evidence="7">
    <location>
        <begin position="26"/>
        <end position="123"/>
    </location>
</feature>
<evidence type="ECO:0000313" key="9">
    <source>
        <dbReference type="EMBL" id="GMF53178.1"/>
    </source>
</evidence>
<dbReference type="Pfam" id="PF13905">
    <property type="entry name" value="Thioredoxin_8"/>
    <property type="match status" value="1"/>
</dbReference>
<comment type="catalytic activity">
    <reaction evidence="6">
        <text>[protein]-dithiol + NADP(+) = [protein]-disulfide + NADPH + H(+)</text>
        <dbReference type="Rhea" id="RHEA:18753"/>
        <dbReference type="Rhea" id="RHEA-COMP:10593"/>
        <dbReference type="Rhea" id="RHEA-COMP:10594"/>
        <dbReference type="ChEBI" id="CHEBI:15378"/>
        <dbReference type="ChEBI" id="CHEBI:29950"/>
        <dbReference type="ChEBI" id="CHEBI:50058"/>
        <dbReference type="ChEBI" id="CHEBI:57783"/>
        <dbReference type="ChEBI" id="CHEBI:58349"/>
        <dbReference type="EC" id="1.8.1.8"/>
    </reaction>
</comment>